<organism evidence="2 3">
    <name type="scientific">Providencia alcalifaciens DSM 30120</name>
    <dbReference type="NCBI Taxonomy" id="520999"/>
    <lineage>
        <taxon>Bacteria</taxon>
        <taxon>Pseudomonadati</taxon>
        <taxon>Pseudomonadota</taxon>
        <taxon>Gammaproteobacteria</taxon>
        <taxon>Enterobacterales</taxon>
        <taxon>Morganellaceae</taxon>
        <taxon>Providencia</taxon>
    </lineage>
</organism>
<dbReference type="AlphaFoldDB" id="B6XGQ5"/>
<reference evidence="2 3" key="2">
    <citation type="submission" date="2008-10" db="EMBL/GenBank/DDBJ databases">
        <authorList>
            <person name="Fulton L."/>
            <person name="Clifton S."/>
            <person name="Fulton B."/>
            <person name="Xu J."/>
            <person name="Minx P."/>
            <person name="Pepin K.H."/>
            <person name="Johnson M."/>
            <person name="Bhonagiri V."/>
            <person name="Nash W.E."/>
            <person name="Mardis E.R."/>
            <person name="Wilson R.K."/>
        </authorList>
    </citation>
    <scope>NUCLEOTIDE SEQUENCE [LARGE SCALE GENOMIC DNA]</scope>
    <source>
        <strain evidence="2 3">DSM 30120</strain>
    </source>
</reference>
<gene>
    <name evidence="2" type="ORF">PROVALCAL_02541</name>
</gene>
<name>B6XGQ5_9GAMM</name>
<evidence type="ECO:0000313" key="2">
    <source>
        <dbReference type="EMBL" id="EEB45452.1"/>
    </source>
</evidence>
<keyword evidence="1" id="KW-1133">Transmembrane helix</keyword>
<comment type="caution">
    <text evidence="2">The sequence shown here is derived from an EMBL/GenBank/DDBJ whole genome shotgun (WGS) entry which is preliminary data.</text>
</comment>
<evidence type="ECO:0000313" key="3">
    <source>
        <dbReference type="Proteomes" id="UP000003729"/>
    </source>
</evidence>
<protein>
    <submittedName>
        <fullName evidence="2">Uncharacterized protein</fullName>
    </submittedName>
</protein>
<proteinExistence type="predicted"/>
<accession>B6XGQ5</accession>
<dbReference type="EMBL" id="ABXW01000051">
    <property type="protein sequence ID" value="EEB45452.1"/>
    <property type="molecule type" value="Genomic_DNA"/>
</dbReference>
<keyword evidence="1" id="KW-0472">Membrane</keyword>
<dbReference type="Proteomes" id="UP000003729">
    <property type="component" value="Unassembled WGS sequence"/>
</dbReference>
<dbReference type="RefSeq" id="WP_006659478.1">
    <property type="nucleotide sequence ID" value="NZ_ABXW01000051.1"/>
</dbReference>
<keyword evidence="1" id="KW-0812">Transmembrane</keyword>
<sequence length="215" mass="25060">MSEMSHLSTDKDIVVMIGAFCMLIGGIIGFFAKYFIELKKMKEAKKSIRQQMITNNIAPMRQAWINDVRNKASDFLSNCYFILSYQLAKGNNNQHFIQDFEEILKRELIRHSELFFYLQMALPFSRGVNNEDVSEAIRIHIKYINENLSSHSSVTQERHDDIFRVISCCSNNFKVLFKNEWNETKSLKEISNVKQKTEKLQTPECTCSVKNTSLH</sequence>
<reference evidence="2 3" key="1">
    <citation type="submission" date="2008-10" db="EMBL/GenBank/DDBJ databases">
        <title>Draft genome sequence of Providencia alcalifaciens (DSM 30120).</title>
        <authorList>
            <person name="Sudarsanam P."/>
            <person name="Ley R."/>
            <person name="Guruge J."/>
            <person name="Turnbaugh P.J."/>
            <person name="Mahowald M."/>
            <person name="Liep D."/>
            <person name="Gordon J."/>
        </authorList>
    </citation>
    <scope>NUCLEOTIDE SEQUENCE [LARGE SCALE GENOMIC DNA]</scope>
    <source>
        <strain evidence="2 3">DSM 30120</strain>
    </source>
</reference>
<feature type="transmembrane region" description="Helical" evidence="1">
    <location>
        <begin position="13"/>
        <end position="36"/>
    </location>
</feature>
<evidence type="ECO:0000256" key="1">
    <source>
        <dbReference type="SAM" id="Phobius"/>
    </source>
</evidence>